<comment type="caution">
    <text evidence="12">The sequence shown here is derived from an EMBL/GenBank/DDBJ whole genome shotgun (WGS) entry which is preliminary data.</text>
</comment>
<keyword evidence="6" id="KW-0312">Gluconeogenesis</keyword>
<comment type="catalytic activity">
    <reaction evidence="10">
        <text>L-serine = pyruvate + NH4(+)</text>
        <dbReference type="Rhea" id="RHEA:19169"/>
        <dbReference type="ChEBI" id="CHEBI:15361"/>
        <dbReference type="ChEBI" id="CHEBI:28938"/>
        <dbReference type="ChEBI" id="CHEBI:33384"/>
        <dbReference type="EC" id="4.3.1.17"/>
    </reaction>
</comment>
<organism evidence="12 13">
    <name type="scientific">Scheffersomyces spartinae</name>
    <dbReference type="NCBI Taxonomy" id="45513"/>
    <lineage>
        <taxon>Eukaryota</taxon>
        <taxon>Fungi</taxon>
        <taxon>Dikarya</taxon>
        <taxon>Ascomycota</taxon>
        <taxon>Saccharomycotina</taxon>
        <taxon>Pichiomycetes</taxon>
        <taxon>Debaryomycetaceae</taxon>
        <taxon>Scheffersomyces</taxon>
    </lineage>
</organism>
<dbReference type="AlphaFoldDB" id="A0A9P7V8B2"/>
<dbReference type="PANTHER" id="PTHR48078">
    <property type="entry name" value="THREONINE DEHYDRATASE, MITOCHONDRIAL-RELATED"/>
    <property type="match status" value="1"/>
</dbReference>
<keyword evidence="7" id="KW-0963">Cytoplasm</keyword>
<evidence type="ECO:0000256" key="9">
    <source>
        <dbReference type="ARBA" id="ARBA00023239"/>
    </source>
</evidence>
<evidence type="ECO:0000313" key="13">
    <source>
        <dbReference type="Proteomes" id="UP000790833"/>
    </source>
</evidence>
<evidence type="ECO:0000256" key="10">
    <source>
        <dbReference type="ARBA" id="ARBA00049406"/>
    </source>
</evidence>
<evidence type="ECO:0000256" key="5">
    <source>
        <dbReference type="ARBA" id="ARBA00012093"/>
    </source>
</evidence>
<keyword evidence="8" id="KW-0663">Pyridoxal phosphate</keyword>
<dbReference type="Proteomes" id="UP000790833">
    <property type="component" value="Unassembled WGS sequence"/>
</dbReference>
<dbReference type="InterPro" id="IPR050147">
    <property type="entry name" value="Ser/Thr_Dehydratase"/>
</dbReference>
<dbReference type="RefSeq" id="XP_043048770.1">
    <property type="nucleotide sequence ID" value="XM_043191798.1"/>
</dbReference>
<feature type="domain" description="Tryptophan synthase beta chain-like PALP" evidence="11">
    <location>
        <begin position="8"/>
        <end position="293"/>
    </location>
</feature>
<evidence type="ECO:0000256" key="7">
    <source>
        <dbReference type="ARBA" id="ARBA00022490"/>
    </source>
</evidence>
<dbReference type="EC" id="4.3.1.17" evidence="5"/>
<gene>
    <name evidence="12" type="ORF">KQ657_000984</name>
</gene>
<dbReference type="SUPFAM" id="SSF53686">
    <property type="entry name" value="Tryptophan synthase beta subunit-like PLP-dependent enzymes"/>
    <property type="match status" value="1"/>
</dbReference>
<dbReference type="GO" id="GO:0006567">
    <property type="term" value="P:L-threonine catabolic process"/>
    <property type="evidence" value="ECO:0007669"/>
    <property type="project" value="TreeGrafter"/>
</dbReference>
<dbReference type="GeneID" id="66114358"/>
<dbReference type="InterPro" id="IPR036052">
    <property type="entry name" value="TrpB-like_PALP_sf"/>
</dbReference>
<evidence type="ECO:0000256" key="8">
    <source>
        <dbReference type="ARBA" id="ARBA00022898"/>
    </source>
</evidence>
<evidence type="ECO:0000256" key="2">
    <source>
        <dbReference type="ARBA" id="ARBA00004496"/>
    </source>
</evidence>
<sequence>MTVPYVSTSLVDVSATTYKDLPYRALYKNELEQPSGLFKLRGIAHCIQQALRSNTAEGASVHVYCSSGGNAGMAAAYASKQMGVPCTVVLPQTTKQLVIDKLKDDLEAEVIVRGLHWGEADAYLQKELIGLKGYPKAGSVYVHPFDNPVIWEGHASMIDEIVDQLNSEDDLGKVKGIVCSVGGGGLYNGIVEGLHRHESLKNVPVIAVETDQVPCFRDAVVKGEVVTLSGPFSTVATSLGSPYVSLKSLSNAQTHTTLNHVITETEALEGVVDYHDRFGTIVEPACGATLSLTSKVEVLNEILGIPLQADDIIIYIVCGGKATNEALLEQYRAMVCNK</sequence>
<keyword evidence="13" id="KW-1185">Reference proteome</keyword>
<dbReference type="OrthoDB" id="7773036at2759"/>
<evidence type="ECO:0000256" key="1">
    <source>
        <dbReference type="ARBA" id="ARBA00001933"/>
    </source>
</evidence>
<dbReference type="GO" id="GO:0009097">
    <property type="term" value="P:isoleucine biosynthetic process"/>
    <property type="evidence" value="ECO:0007669"/>
    <property type="project" value="TreeGrafter"/>
</dbReference>
<dbReference type="EMBL" id="JAHMUF010000013">
    <property type="protein sequence ID" value="KAG7193222.1"/>
    <property type="molecule type" value="Genomic_DNA"/>
</dbReference>
<evidence type="ECO:0000256" key="6">
    <source>
        <dbReference type="ARBA" id="ARBA00022432"/>
    </source>
</evidence>
<dbReference type="InterPro" id="IPR001926">
    <property type="entry name" value="TrpB-like_PALP"/>
</dbReference>
<evidence type="ECO:0000259" key="11">
    <source>
        <dbReference type="Pfam" id="PF00291"/>
    </source>
</evidence>
<evidence type="ECO:0000256" key="3">
    <source>
        <dbReference type="ARBA" id="ARBA00004742"/>
    </source>
</evidence>
<dbReference type="GO" id="GO:0004794">
    <property type="term" value="F:threonine deaminase activity"/>
    <property type="evidence" value="ECO:0007669"/>
    <property type="project" value="TreeGrafter"/>
</dbReference>
<accession>A0A9P7V8B2</accession>
<evidence type="ECO:0000256" key="4">
    <source>
        <dbReference type="ARBA" id="ARBA00010869"/>
    </source>
</evidence>
<proteinExistence type="inferred from homology"/>
<name>A0A9P7V8B2_9ASCO</name>
<dbReference type="Pfam" id="PF00291">
    <property type="entry name" value="PALP"/>
    <property type="match status" value="1"/>
</dbReference>
<comment type="similarity">
    <text evidence="4">Belongs to the serine/threonine dehydratase family.</text>
</comment>
<comment type="subcellular location">
    <subcellularLocation>
        <location evidence="2">Cytoplasm</location>
    </subcellularLocation>
</comment>
<dbReference type="FunFam" id="3.40.50.1100:FF:000040">
    <property type="entry name" value="L-serine dehydratase, putative"/>
    <property type="match status" value="1"/>
</dbReference>
<reference evidence="12" key="1">
    <citation type="submission" date="2021-03" db="EMBL/GenBank/DDBJ databases">
        <authorList>
            <person name="Palmer J.M."/>
        </authorList>
    </citation>
    <scope>NUCLEOTIDE SEQUENCE</scope>
    <source>
        <strain evidence="12">ARV_011</strain>
    </source>
</reference>
<dbReference type="GO" id="GO:0003941">
    <property type="term" value="F:L-serine ammonia-lyase activity"/>
    <property type="evidence" value="ECO:0007669"/>
    <property type="project" value="UniProtKB-EC"/>
</dbReference>
<dbReference type="Gene3D" id="3.40.50.1100">
    <property type="match status" value="2"/>
</dbReference>
<comment type="cofactor">
    <cofactor evidence="1">
        <name>pyridoxal 5'-phosphate</name>
        <dbReference type="ChEBI" id="CHEBI:597326"/>
    </cofactor>
</comment>
<comment type="pathway">
    <text evidence="3">Carbohydrate biosynthesis; gluconeogenesis.</text>
</comment>
<dbReference type="GO" id="GO:0006094">
    <property type="term" value="P:gluconeogenesis"/>
    <property type="evidence" value="ECO:0007669"/>
    <property type="project" value="UniProtKB-KW"/>
</dbReference>
<evidence type="ECO:0000313" key="12">
    <source>
        <dbReference type="EMBL" id="KAG7193222.1"/>
    </source>
</evidence>
<keyword evidence="9" id="KW-0456">Lyase</keyword>
<dbReference type="GO" id="GO:0006565">
    <property type="term" value="P:L-serine catabolic process"/>
    <property type="evidence" value="ECO:0007669"/>
    <property type="project" value="TreeGrafter"/>
</dbReference>
<dbReference type="PANTHER" id="PTHR48078:SF2">
    <property type="entry name" value="CATABOLIC L-SERINE_THREONINE DEHYDRATASE"/>
    <property type="match status" value="1"/>
</dbReference>
<protein>
    <recommendedName>
        <fullName evidence="5">L-serine ammonia-lyase</fullName>
        <ecNumber evidence="5">4.3.1.17</ecNumber>
    </recommendedName>
</protein>
<dbReference type="GO" id="GO:0005737">
    <property type="term" value="C:cytoplasm"/>
    <property type="evidence" value="ECO:0007669"/>
    <property type="project" value="UniProtKB-SubCell"/>
</dbReference>